<dbReference type="SUPFAM" id="SSF55486">
    <property type="entry name" value="Metalloproteases ('zincins'), catalytic domain"/>
    <property type="match status" value="1"/>
</dbReference>
<gene>
    <name evidence="1" type="ORF">OH718_18815</name>
</gene>
<evidence type="ECO:0000313" key="1">
    <source>
        <dbReference type="EMBL" id="MCV4378655.1"/>
    </source>
</evidence>
<dbReference type="Proteomes" id="UP001207294">
    <property type="component" value="Unassembled WGS sequence"/>
</dbReference>
<reference evidence="1 2" key="1">
    <citation type="submission" date="2022-10" db="EMBL/GenBank/DDBJ databases">
        <title>Characterization of Pseudomonas capsici strains from pepper and tomato in Georgia.</title>
        <authorList>
            <person name="Zhao M."/>
            <person name="Dutta B."/>
        </authorList>
    </citation>
    <scope>NUCLEOTIDE SEQUENCE [LARGE SCALE GENOMIC DNA]</scope>
    <source>
        <strain evidence="1 2">Pc20-5</strain>
    </source>
</reference>
<dbReference type="GeneID" id="93563391"/>
<protein>
    <recommendedName>
        <fullName evidence="3">Reprolysin-like metallo-peptidase family M12B</fullName>
    </recommendedName>
</protein>
<sequence length="213" mass="25005">MNAPFEKLINSFIAVLLFALLPFALCEAQEKRPLFFYIFVHDDIPVAERANIRADYFSWMIKDLESFTGRRVYIDLIEHRPGLTDFDYRTVDLSEGHLQWTARVNRYLNEKNLPRNQTGKYLLLTRHKINSDTYGYTRIGHYAAVASMQTYTSAAHEIGHMLGGDHEYSEILFRKGWWCETNITPSREVLRANCYIYSDKNKQIIARHLDNYP</sequence>
<evidence type="ECO:0000313" key="2">
    <source>
        <dbReference type="Proteomes" id="UP001207294"/>
    </source>
</evidence>
<accession>A0ABT3C0P7</accession>
<dbReference type="RefSeq" id="WP_206402849.1">
    <property type="nucleotide sequence ID" value="NZ_JAFGZD010000019.1"/>
</dbReference>
<comment type="caution">
    <text evidence="1">The sequence shown here is derived from an EMBL/GenBank/DDBJ whole genome shotgun (WGS) entry which is preliminary data.</text>
</comment>
<evidence type="ECO:0008006" key="3">
    <source>
        <dbReference type="Google" id="ProtNLM"/>
    </source>
</evidence>
<name>A0ABT3C0P7_9PSED</name>
<proteinExistence type="predicted"/>
<keyword evidence="2" id="KW-1185">Reference proteome</keyword>
<organism evidence="1 2">
    <name type="scientific">Pseudomonas capsici</name>
    <dbReference type="NCBI Taxonomy" id="2810614"/>
    <lineage>
        <taxon>Bacteria</taxon>
        <taxon>Pseudomonadati</taxon>
        <taxon>Pseudomonadota</taxon>
        <taxon>Gammaproteobacteria</taxon>
        <taxon>Pseudomonadales</taxon>
        <taxon>Pseudomonadaceae</taxon>
        <taxon>Pseudomonas</taxon>
    </lineage>
</organism>
<dbReference type="EMBL" id="JAOXML010000017">
    <property type="protein sequence ID" value="MCV4378655.1"/>
    <property type="molecule type" value="Genomic_DNA"/>
</dbReference>